<sequence length="527" mass="54922">MRWRGGYLDVSLAASGVVLNVLVASSSWGGPSAPSWMVVLLALLGGLPLALLRRRPGHAALCLTVLLVVYDQLDASTVDAVQILLPVAVGVLARLRGWKWTVPVAVLACVATGLNLADPGIAFTRGAWFYTVAIVAVPVIIGRYLRGTAIRRPQEESAPLLDLLMAGGGVALAVLATWPNWDDGAVPVWGVGLLAMSSGLALGVVRRLPGAVLLLESGLVILADQYAGEVGTTLQILLFVALGVFVTRANWVWVAAGYLLTCAASVITIVDDTTEITVWRGLALTAMVAAPVAIGGYIRARQAAARQAVELAAARTRASRLAEREQIARDVHDIVAHHVGAIVLRASAAQYAGADGPAGEALADIRATGHRVLEDLRGLLDVLRDPTKEDIPSADPDDVVRDAVARMTAAGLRVALDLAPDTERAPLVVRASAARIVQEGLTNVLKHAGPGTNAQVRVGITGGELAVEIRNGPGAAATPVELPSTGQGIPGMRERARALGGRLTAGPAEDGGWRLAAALPVRTRRKC</sequence>
<dbReference type="EMBL" id="JBFALK010000007">
    <property type="protein sequence ID" value="MEV0969866.1"/>
    <property type="molecule type" value="Genomic_DNA"/>
</dbReference>
<evidence type="ECO:0000256" key="7">
    <source>
        <dbReference type="ARBA" id="ARBA00022840"/>
    </source>
</evidence>
<feature type="transmembrane region" description="Helical" evidence="9">
    <location>
        <begin position="226"/>
        <end position="245"/>
    </location>
</feature>
<gene>
    <name evidence="12" type="ORF">AB0I59_14610</name>
</gene>
<evidence type="ECO:0000259" key="10">
    <source>
        <dbReference type="Pfam" id="PF02518"/>
    </source>
</evidence>
<dbReference type="InterPro" id="IPR036890">
    <property type="entry name" value="HATPase_C_sf"/>
</dbReference>
<feature type="transmembrane region" description="Helical" evidence="9">
    <location>
        <begin position="251"/>
        <end position="270"/>
    </location>
</feature>
<organism evidence="12 13">
    <name type="scientific">Microtetraspora glauca</name>
    <dbReference type="NCBI Taxonomy" id="1996"/>
    <lineage>
        <taxon>Bacteria</taxon>
        <taxon>Bacillati</taxon>
        <taxon>Actinomycetota</taxon>
        <taxon>Actinomycetes</taxon>
        <taxon>Streptosporangiales</taxon>
        <taxon>Streptosporangiaceae</taxon>
        <taxon>Microtetraspora</taxon>
    </lineage>
</organism>
<dbReference type="InterPro" id="IPR003594">
    <property type="entry name" value="HATPase_dom"/>
</dbReference>
<dbReference type="Proteomes" id="UP001551675">
    <property type="component" value="Unassembled WGS sequence"/>
</dbReference>
<dbReference type="GO" id="GO:0016301">
    <property type="term" value="F:kinase activity"/>
    <property type="evidence" value="ECO:0007669"/>
    <property type="project" value="UniProtKB-KW"/>
</dbReference>
<keyword evidence="13" id="KW-1185">Reference proteome</keyword>
<feature type="transmembrane region" description="Helical" evidence="9">
    <location>
        <begin position="100"/>
        <end position="121"/>
    </location>
</feature>
<proteinExistence type="predicted"/>
<dbReference type="Gene3D" id="1.20.5.1930">
    <property type="match status" value="1"/>
</dbReference>
<dbReference type="EC" id="2.7.13.3" evidence="2"/>
<dbReference type="SUPFAM" id="SSF55874">
    <property type="entry name" value="ATPase domain of HSP90 chaperone/DNA topoisomerase II/histidine kinase"/>
    <property type="match status" value="1"/>
</dbReference>
<feature type="transmembrane region" description="Helical" evidence="9">
    <location>
        <begin position="7"/>
        <end position="28"/>
    </location>
</feature>
<keyword evidence="6 12" id="KW-0418">Kinase</keyword>
<comment type="catalytic activity">
    <reaction evidence="1">
        <text>ATP + protein L-histidine = ADP + protein N-phospho-L-histidine.</text>
        <dbReference type="EC" id="2.7.13.3"/>
    </reaction>
</comment>
<dbReference type="PANTHER" id="PTHR24421">
    <property type="entry name" value="NITRATE/NITRITE SENSOR PROTEIN NARX-RELATED"/>
    <property type="match status" value="1"/>
</dbReference>
<evidence type="ECO:0000256" key="6">
    <source>
        <dbReference type="ARBA" id="ARBA00022777"/>
    </source>
</evidence>
<keyword evidence="3" id="KW-0597">Phosphoprotein</keyword>
<feature type="transmembrane region" description="Helical" evidence="9">
    <location>
        <begin position="157"/>
        <end position="178"/>
    </location>
</feature>
<keyword evidence="7" id="KW-0067">ATP-binding</keyword>
<dbReference type="Gene3D" id="3.30.565.10">
    <property type="entry name" value="Histidine kinase-like ATPase, C-terminal domain"/>
    <property type="match status" value="1"/>
</dbReference>
<dbReference type="Pfam" id="PF02518">
    <property type="entry name" value="HATPase_c"/>
    <property type="match status" value="1"/>
</dbReference>
<evidence type="ECO:0000256" key="8">
    <source>
        <dbReference type="ARBA" id="ARBA00023012"/>
    </source>
</evidence>
<feature type="transmembrane region" description="Helical" evidence="9">
    <location>
        <begin position="277"/>
        <end position="298"/>
    </location>
</feature>
<evidence type="ECO:0000256" key="5">
    <source>
        <dbReference type="ARBA" id="ARBA00022741"/>
    </source>
</evidence>
<feature type="domain" description="Signal transduction histidine kinase subgroup 3 dimerisation and phosphoacceptor" evidence="11">
    <location>
        <begin position="323"/>
        <end position="387"/>
    </location>
</feature>
<dbReference type="InterPro" id="IPR050482">
    <property type="entry name" value="Sensor_HK_TwoCompSys"/>
</dbReference>
<feature type="domain" description="Histidine kinase/HSP90-like ATPase" evidence="10">
    <location>
        <begin position="433"/>
        <end position="521"/>
    </location>
</feature>
<keyword evidence="5" id="KW-0547">Nucleotide-binding</keyword>
<protein>
    <recommendedName>
        <fullName evidence="2">histidine kinase</fullName>
        <ecNumber evidence="2">2.7.13.3</ecNumber>
    </recommendedName>
</protein>
<accession>A0ABV3GE59</accession>
<keyword evidence="9" id="KW-0472">Membrane</keyword>
<evidence type="ECO:0000313" key="12">
    <source>
        <dbReference type="EMBL" id="MEV0969866.1"/>
    </source>
</evidence>
<keyword evidence="9" id="KW-0812">Transmembrane</keyword>
<keyword evidence="4" id="KW-0808">Transferase</keyword>
<evidence type="ECO:0000256" key="3">
    <source>
        <dbReference type="ARBA" id="ARBA00022553"/>
    </source>
</evidence>
<evidence type="ECO:0000313" key="13">
    <source>
        <dbReference type="Proteomes" id="UP001551675"/>
    </source>
</evidence>
<keyword evidence="9" id="KW-1133">Transmembrane helix</keyword>
<evidence type="ECO:0000256" key="4">
    <source>
        <dbReference type="ARBA" id="ARBA00022679"/>
    </source>
</evidence>
<comment type="caution">
    <text evidence="12">The sequence shown here is derived from an EMBL/GenBank/DDBJ whole genome shotgun (WGS) entry which is preliminary data.</text>
</comment>
<feature type="transmembrane region" description="Helical" evidence="9">
    <location>
        <begin position="34"/>
        <end position="52"/>
    </location>
</feature>
<name>A0ABV3GE59_MICGL</name>
<evidence type="ECO:0000259" key="11">
    <source>
        <dbReference type="Pfam" id="PF07730"/>
    </source>
</evidence>
<dbReference type="RefSeq" id="WP_358132891.1">
    <property type="nucleotide sequence ID" value="NZ_JBFALK010000007.1"/>
</dbReference>
<evidence type="ECO:0000256" key="1">
    <source>
        <dbReference type="ARBA" id="ARBA00000085"/>
    </source>
</evidence>
<dbReference type="CDD" id="cd16917">
    <property type="entry name" value="HATPase_UhpB-NarQ-NarX-like"/>
    <property type="match status" value="1"/>
</dbReference>
<evidence type="ECO:0000256" key="2">
    <source>
        <dbReference type="ARBA" id="ARBA00012438"/>
    </source>
</evidence>
<reference evidence="12 13" key="1">
    <citation type="submission" date="2024-06" db="EMBL/GenBank/DDBJ databases">
        <title>The Natural Products Discovery Center: Release of the First 8490 Sequenced Strains for Exploring Actinobacteria Biosynthetic Diversity.</title>
        <authorList>
            <person name="Kalkreuter E."/>
            <person name="Kautsar S.A."/>
            <person name="Yang D."/>
            <person name="Bader C.D."/>
            <person name="Teijaro C.N."/>
            <person name="Fluegel L."/>
            <person name="Davis C.M."/>
            <person name="Simpson J.R."/>
            <person name="Lauterbach L."/>
            <person name="Steele A.D."/>
            <person name="Gui C."/>
            <person name="Meng S."/>
            <person name="Li G."/>
            <person name="Viehrig K."/>
            <person name="Ye F."/>
            <person name="Su P."/>
            <person name="Kiefer A.F."/>
            <person name="Nichols A."/>
            <person name="Cepeda A.J."/>
            <person name="Yan W."/>
            <person name="Fan B."/>
            <person name="Jiang Y."/>
            <person name="Adhikari A."/>
            <person name="Zheng C.-J."/>
            <person name="Schuster L."/>
            <person name="Cowan T.M."/>
            <person name="Smanski M.J."/>
            <person name="Chevrette M.G."/>
            <person name="De Carvalho L.P.S."/>
            <person name="Shen B."/>
        </authorList>
    </citation>
    <scope>NUCLEOTIDE SEQUENCE [LARGE SCALE GENOMIC DNA]</scope>
    <source>
        <strain evidence="12 13">NPDC050100</strain>
    </source>
</reference>
<evidence type="ECO:0000256" key="9">
    <source>
        <dbReference type="SAM" id="Phobius"/>
    </source>
</evidence>
<dbReference type="PANTHER" id="PTHR24421:SF10">
    <property type="entry name" value="NITRATE_NITRITE SENSOR PROTEIN NARQ"/>
    <property type="match status" value="1"/>
</dbReference>
<dbReference type="Pfam" id="PF07730">
    <property type="entry name" value="HisKA_3"/>
    <property type="match status" value="1"/>
</dbReference>
<dbReference type="InterPro" id="IPR011712">
    <property type="entry name" value="Sig_transdc_His_kin_sub3_dim/P"/>
</dbReference>
<keyword evidence="8" id="KW-0902">Two-component regulatory system</keyword>
<feature type="transmembrane region" description="Helical" evidence="9">
    <location>
        <begin position="127"/>
        <end position="145"/>
    </location>
</feature>